<feature type="non-terminal residue" evidence="1">
    <location>
        <position position="127"/>
    </location>
</feature>
<dbReference type="InterPro" id="IPR000760">
    <property type="entry name" value="Inositol_monophosphatase-like"/>
</dbReference>
<protein>
    <recommendedName>
        <fullName evidence="2">Inositol monophosphatase</fullName>
    </recommendedName>
</protein>
<dbReference type="SUPFAM" id="SSF56655">
    <property type="entry name" value="Carbohydrate phosphatase"/>
    <property type="match status" value="1"/>
</dbReference>
<dbReference type="EMBL" id="UINC01146308">
    <property type="protein sequence ID" value="SVD36963.1"/>
    <property type="molecule type" value="Genomic_DNA"/>
</dbReference>
<sequence>VLSDLHDAVDAVFEALAHHENWGPSGNRPDQYASDVVADRAVREALEPGGYGLLSEESPMTTAVDGGPVVVVDPIDGSTNASRGLPWFSTSLCAVDSDGPWVAVVADLVSGTRYDAVRGWGSRCDGE</sequence>
<feature type="non-terminal residue" evidence="1">
    <location>
        <position position="1"/>
    </location>
</feature>
<dbReference type="AlphaFoldDB" id="A0A382URS5"/>
<accession>A0A382URS5</accession>
<evidence type="ECO:0008006" key="2">
    <source>
        <dbReference type="Google" id="ProtNLM"/>
    </source>
</evidence>
<proteinExistence type="predicted"/>
<gene>
    <name evidence="1" type="ORF">METZ01_LOCUS389817</name>
</gene>
<dbReference type="Gene3D" id="3.30.540.10">
    <property type="entry name" value="Fructose-1,6-Bisphosphatase, subunit A, domain 1"/>
    <property type="match status" value="1"/>
</dbReference>
<name>A0A382URS5_9ZZZZ</name>
<dbReference type="Pfam" id="PF00459">
    <property type="entry name" value="Inositol_P"/>
    <property type="match status" value="1"/>
</dbReference>
<organism evidence="1">
    <name type="scientific">marine metagenome</name>
    <dbReference type="NCBI Taxonomy" id="408172"/>
    <lineage>
        <taxon>unclassified sequences</taxon>
        <taxon>metagenomes</taxon>
        <taxon>ecological metagenomes</taxon>
    </lineage>
</organism>
<reference evidence="1" key="1">
    <citation type="submission" date="2018-05" db="EMBL/GenBank/DDBJ databases">
        <authorList>
            <person name="Lanie J.A."/>
            <person name="Ng W.-L."/>
            <person name="Kazmierczak K.M."/>
            <person name="Andrzejewski T.M."/>
            <person name="Davidsen T.M."/>
            <person name="Wayne K.J."/>
            <person name="Tettelin H."/>
            <person name="Glass J.I."/>
            <person name="Rusch D."/>
            <person name="Podicherti R."/>
            <person name="Tsui H.-C.T."/>
            <person name="Winkler M.E."/>
        </authorList>
    </citation>
    <scope>NUCLEOTIDE SEQUENCE</scope>
</reference>
<evidence type="ECO:0000313" key="1">
    <source>
        <dbReference type="EMBL" id="SVD36963.1"/>
    </source>
</evidence>